<dbReference type="InterPro" id="IPR018550">
    <property type="entry name" value="Lipid-A_deacylase-rel"/>
</dbReference>
<reference evidence="1 2" key="1">
    <citation type="submission" date="2019-03" db="EMBL/GenBank/DDBJ databases">
        <title>Genomic Encyclopedia of Type Strains, Phase IV (KMG-IV): sequencing the most valuable type-strain genomes for metagenomic binning, comparative biology and taxonomic classification.</title>
        <authorList>
            <person name="Goeker M."/>
        </authorList>
    </citation>
    <scope>NUCLEOTIDE SEQUENCE [LARGE SCALE GENOMIC DNA]</scope>
    <source>
        <strain evidence="1 2">DSM 24179</strain>
    </source>
</reference>
<name>A0A4R2G9K9_9BACT</name>
<gene>
    <name evidence="1" type="ORF">EV194_11839</name>
</gene>
<dbReference type="Gene3D" id="2.40.160.20">
    <property type="match status" value="1"/>
</dbReference>
<evidence type="ECO:0000313" key="2">
    <source>
        <dbReference type="Proteomes" id="UP000295221"/>
    </source>
</evidence>
<sequence length="383" mass="43479">MIDNLIKVIGELLTLKKNVTFFLIIWTLFSSNSEANSDSTFYSIEARYHYGIIIPHHSNMAYFISDYASGVEINLNRRRFGSQIWESKMGYPETGIGFWFSTLGEPNIYGNGYAIYPYINSNLFDIGNFNARYRVALGLGYADTPYDKTENLFNNIFGSYLNAYIGLGLYLSYPVSDRIDLRSTLSLNHMSNGSSRKPNHGLNTAAISFGAVYYLSEQDYPRVLPQTSPRIKAREIVGTLSAGRNQAAPYPPDIHWSGSLTFTHLWYQTEAKAYGLGLDFIRYGGAPLAFIKLEDMDFNAEYGFSDYFYTGITGTMESHLGTTALYITAGAYVHYKTEPRQPVYARLGIRQMIYENLLGHFGIKANFFTAEFIEFGLGYRFRY</sequence>
<dbReference type="Pfam" id="PF09411">
    <property type="entry name" value="PagL"/>
    <property type="match status" value="1"/>
</dbReference>
<protein>
    <submittedName>
        <fullName evidence="1">Lipid A 3-O-deacylase PagL</fullName>
    </submittedName>
</protein>
<proteinExistence type="predicted"/>
<comment type="caution">
    <text evidence="1">The sequence shown here is derived from an EMBL/GenBank/DDBJ whole genome shotgun (WGS) entry which is preliminary data.</text>
</comment>
<keyword evidence="2" id="KW-1185">Reference proteome</keyword>
<organism evidence="1 2">
    <name type="scientific">Natronoflexus pectinivorans</name>
    <dbReference type="NCBI Taxonomy" id="682526"/>
    <lineage>
        <taxon>Bacteria</taxon>
        <taxon>Pseudomonadati</taxon>
        <taxon>Bacteroidota</taxon>
        <taxon>Bacteroidia</taxon>
        <taxon>Marinilabiliales</taxon>
        <taxon>Marinilabiliaceae</taxon>
        <taxon>Natronoflexus</taxon>
    </lineage>
</organism>
<dbReference type="Proteomes" id="UP000295221">
    <property type="component" value="Unassembled WGS sequence"/>
</dbReference>
<dbReference type="EMBL" id="SLWK01000018">
    <property type="protein sequence ID" value="TCO04450.1"/>
    <property type="molecule type" value="Genomic_DNA"/>
</dbReference>
<evidence type="ECO:0000313" key="1">
    <source>
        <dbReference type="EMBL" id="TCO04450.1"/>
    </source>
</evidence>
<dbReference type="AlphaFoldDB" id="A0A4R2G9K9"/>
<accession>A0A4R2G9K9</accession>